<dbReference type="GO" id="GO:0005524">
    <property type="term" value="F:ATP binding"/>
    <property type="evidence" value="ECO:0007669"/>
    <property type="project" value="InterPro"/>
</dbReference>
<dbReference type="OrthoDB" id="9763949at2"/>
<dbReference type="GO" id="GO:0009254">
    <property type="term" value="P:peptidoglycan turnover"/>
    <property type="evidence" value="ECO:0007669"/>
    <property type="project" value="InterPro"/>
</dbReference>
<dbReference type="InterPro" id="IPR005338">
    <property type="entry name" value="Anhydro_N_Ac-Mur_kinase"/>
</dbReference>
<organism evidence="1 2">
    <name type="scientific">Rufibacter latericius</name>
    <dbReference type="NCBI Taxonomy" id="2487040"/>
    <lineage>
        <taxon>Bacteria</taxon>
        <taxon>Pseudomonadati</taxon>
        <taxon>Bacteroidota</taxon>
        <taxon>Cytophagia</taxon>
        <taxon>Cytophagales</taxon>
        <taxon>Hymenobacteraceae</taxon>
        <taxon>Rufibacter</taxon>
    </lineage>
</organism>
<evidence type="ECO:0000313" key="1">
    <source>
        <dbReference type="EMBL" id="RNI26810.1"/>
    </source>
</evidence>
<dbReference type="SUPFAM" id="SSF53067">
    <property type="entry name" value="Actin-like ATPase domain"/>
    <property type="match status" value="1"/>
</dbReference>
<name>A0A3M9MMN3_9BACT</name>
<dbReference type="PANTHER" id="PTHR30605">
    <property type="entry name" value="ANHYDRO-N-ACETYLMURAMIC ACID KINASE"/>
    <property type="match status" value="1"/>
</dbReference>
<accession>A0A3M9MMN3</accession>
<dbReference type="GO" id="GO:0006040">
    <property type="term" value="P:amino sugar metabolic process"/>
    <property type="evidence" value="ECO:0007669"/>
    <property type="project" value="InterPro"/>
</dbReference>
<dbReference type="InterPro" id="IPR043129">
    <property type="entry name" value="ATPase_NBD"/>
</dbReference>
<dbReference type="EC" id="2.7.1.170" evidence="1"/>
<gene>
    <name evidence="1" type="ORF">EFB08_09995</name>
</gene>
<reference evidence="1 2" key="1">
    <citation type="submission" date="2018-11" db="EMBL/GenBank/DDBJ databases">
        <title>Rufibacter latericius sp. nov., isolated from water in Baiyang Lake.</title>
        <authorList>
            <person name="Yang Y."/>
        </authorList>
    </citation>
    <scope>NUCLEOTIDE SEQUENCE [LARGE SCALE GENOMIC DNA]</scope>
    <source>
        <strain evidence="1 2">R-22-1c-1</strain>
    </source>
</reference>
<dbReference type="RefSeq" id="WP_123126816.1">
    <property type="nucleotide sequence ID" value="NZ_RJJD01000005.1"/>
</dbReference>
<dbReference type="NCBIfam" id="NF007144">
    <property type="entry name" value="PRK09585.2-3"/>
    <property type="match status" value="1"/>
</dbReference>
<comment type="caution">
    <text evidence="1">The sequence shown here is derived from an EMBL/GenBank/DDBJ whole genome shotgun (WGS) entry which is preliminary data.</text>
</comment>
<dbReference type="PANTHER" id="PTHR30605:SF0">
    <property type="entry name" value="ANHYDRO-N-ACETYLMURAMIC ACID KINASE"/>
    <property type="match status" value="1"/>
</dbReference>
<dbReference type="Pfam" id="PF03702">
    <property type="entry name" value="AnmK"/>
    <property type="match status" value="1"/>
</dbReference>
<evidence type="ECO:0000313" key="2">
    <source>
        <dbReference type="Proteomes" id="UP000272117"/>
    </source>
</evidence>
<keyword evidence="1" id="KW-0808">Transferase</keyword>
<protein>
    <submittedName>
        <fullName evidence="1">Anhydro-N-acetylmuramic acid kinase</fullName>
        <ecNumber evidence="1">2.7.1.170</ecNumber>
    </submittedName>
</protein>
<dbReference type="GO" id="GO:0016301">
    <property type="term" value="F:kinase activity"/>
    <property type="evidence" value="ECO:0007669"/>
    <property type="project" value="UniProtKB-KW"/>
</dbReference>
<dbReference type="Gene3D" id="3.30.420.40">
    <property type="match status" value="2"/>
</dbReference>
<keyword evidence="2" id="KW-1185">Reference proteome</keyword>
<dbReference type="GO" id="GO:0016773">
    <property type="term" value="F:phosphotransferase activity, alcohol group as acceptor"/>
    <property type="evidence" value="ECO:0007669"/>
    <property type="project" value="InterPro"/>
</dbReference>
<keyword evidence="1" id="KW-0418">Kinase</keyword>
<proteinExistence type="predicted"/>
<dbReference type="Proteomes" id="UP000272117">
    <property type="component" value="Unassembled WGS sequence"/>
</dbReference>
<sequence>MATYHVIGIMSGTSLDGVDLAYCRFTYNDDNWIYKILNTETVPYSNIWEQRLVGLTEVTAAEIISTDRAYGHYLGELVSAFVDRHQLQVDFVASHGHTVFHQPQQHLTFQVGSGAYLAAAASLPVICDFRTLDIALGGQGAPLVPIGDRLLFSEYDFCLNLGGISNISQEGEDRRVAFDISCCNMLLNPLAEQLGQPYDRNGDFARSGQFHQALFDQLNEPAYFTAPFPKSIGKEWADVHSLKTLQAFNASVQDKLHTACHHMAFQIAQSVQRYTPQNQGKLLLTGGGAFNSFLVEQIRQYLGPNFEVVVPKPELVNFKEALIFAFLGVLRWRQEPNCLRSVTGAHHDNCGGAIYWS</sequence>
<dbReference type="AlphaFoldDB" id="A0A3M9MMN3"/>
<dbReference type="EMBL" id="RJJD01000005">
    <property type="protein sequence ID" value="RNI26810.1"/>
    <property type="molecule type" value="Genomic_DNA"/>
</dbReference>